<sequence length="296" mass="32811">MARCWALLPWQVTVLGVLLAAWPGRCSVGTVLPPDCSRFLYQGRAPTGLEHANLLYICQRLAGQPRFLTLYDTLNRVPVYSAYRFRQSAGLKRADAAWMYEPQLSGVSGLGEMQPIPLEGLPDGVEGSQAVLEDYSNSVAFGRGQLTPDAHQADPWDKAATYTLTNVVPLNRTFSTGPWSQQEHRVRKRLNNYCRGPAYIVTGVTTSGRAIRRRGVPRIAVPTYLWSAYCCPDFDRSAPPEERARLPAFAARGRNLPGGCVSELSLARLQDFLRTSTCVHQSFQIFQHDCVPSPSP</sequence>
<dbReference type="Gene3D" id="3.40.570.10">
    <property type="entry name" value="Extracellular Endonuclease, subunit A"/>
    <property type="match status" value="1"/>
</dbReference>
<dbReference type="GO" id="GO:0016787">
    <property type="term" value="F:hydrolase activity"/>
    <property type="evidence" value="ECO:0007669"/>
    <property type="project" value="InterPro"/>
</dbReference>
<keyword evidence="1" id="KW-0732">Signal</keyword>
<dbReference type="InterPro" id="IPR044929">
    <property type="entry name" value="DNA/RNA_non-sp_Endonuclease_sf"/>
</dbReference>
<dbReference type="SMART" id="SM00892">
    <property type="entry name" value="Endonuclease_NS"/>
    <property type="match status" value="1"/>
</dbReference>
<name>A0A9D3MB10_ANGAN</name>
<dbReference type="GO" id="GO:0046872">
    <property type="term" value="F:metal ion binding"/>
    <property type="evidence" value="ECO:0007669"/>
    <property type="project" value="InterPro"/>
</dbReference>
<evidence type="ECO:0000259" key="3">
    <source>
        <dbReference type="SMART" id="SM00892"/>
    </source>
</evidence>
<reference evidence="4" key="1">
    <citation type="submission" date="2021-01" db="EMBL/GenBank/DDBJ databases">
        <title>A chromosome-scale assembly of European eel, Anguilla anguilla.</title>
        <authorList>
            <person name="Henkel C."/>
            <person name="Jong-Raadsen S.A."/>
            <person name="Dufour S."/>
            <person name="Weltzien F.-A."/>
            <person name="Palstra A.P."/>
            <person name="Pelster B."/>
            <person name="Spaink H.P."/>
            <person name="Van Den Thillart G.E."/>
            <person name="Jansen H."/>
            <person name="Zahm M."/>
            <person name="Klopp C."/>
            <person name="Cedric C."/>
            <person name="Louis A."/>
            <person name="Berthelot C."/>
            <person name="Parey E."/>
            <person name="Roest Crollius H."/>
            <person name="Montfort J."/>
            <person name="Robinson-Rechavi M."/>
            <person name="Bucao C."/>
            <person name="Bouchez O."/>
            <person name="Gislard M."/>
            <person name="Lluch J."/>
            <person name="Milhes M."/>
            <person name="Lampietro C."/>
            <person name="Lopez Roques C."/>
            <person name="Donnadieu C."/>
            <person name="Braasch I."/>
            <person name="Desvignes T."/>
            <person name="Postlethwait J."/>
            <person name="Bobe J."/>
            <person name="Guiguen Y."/>
            <person name="Dirks R."/>
        </authorList>
    </citation>
    <scope>NUCLEOTIDE SEQUENCE</scope>
    <source>
        <strain evidence="4">Tag_6206</strain>
        <tissue evidence="4">Liver</tissue>
    </source>
</reference>
<dbReference type="PANTHER" id="PTHR21472">
    <property type="entry name" value="ENDONUCLEASE DOMAIN-CONTAINING 1 PROTEIN ENDOD1"/>
    <property type="match status" value="1"/>
</dbReference>
<dbReference type="InterPro" id="IPR039015">
    <property type="entry name" value="ENDOD1"/>
</dbReference>
<evidence type="ECO:0000313" key="4">
    <source>
        <dbReference type="EMBL" id="KAG5844851.1"/>
    </source>
</evidence>
<keyword evidence="5" id="KW-1185">Reference proteome</keyword>
<dbReference type="InterPro" id="IPR044925">
    <property type="entry name" value="His-Me_finger_sf"/>
</dbReference>
<evidence type="ECO:0000256" key="1">
    <source>
        <dbReference type="SAM" id="SignalP"/>
    </source>
</evidence>
<dbReference type="InterPro" id="IPR001604">
    <property type="entry name" value="Endo_G_ENPP1-like_dom"/>
</dbReference>
<feature type="chain" id="PRO_5039433350" description="Endonuclease domain-containing 1 protein" evidence="1">
    <location>
        <begin position="21"/>
        <end position="296"/>
    </location>
</feature>
<evidence type="ECO:0000313" key="5">
    <source>
        <dbReference type="Proteomes" id="UP001044222"/>
    </source>
</evidence>
<evidence type="ECO:0000259" key="2">
    <source>
        <dbReference type="SMART" id="SM00477"/>
    </source>
</evidence>
<dbReference type="SUPFAM" id="SSF54060">
    <property type="entry name" value="His-Me finger endonucleases"/>
    <property type="match status" value="1"/>
</dbReference>
<gene>
    <name evidence="4" type="ORF">ANANG_G00167430</name>
</gene>
<dbReference type="InterPro" id="IPR020821">
    <property type="entry name" value="ENPP1-3/EXOG-like_nuc-like"/>
</dbReference>
<dbReference type="Pfam" id="PF01223">
    <property type="entry name" value="Endonuclease_NS"/>
    <property type="match status" value="1"/>
</dbReference>
<evidence type="ECO:0008006" key="6">
    <source>
        <dbReference type="Google" id="ProtNLM"/>
    </source>
</evidence>
<protein>
    <recommendedName>
        <fullName evidence="6">Endonuclease domain-containing 1 protein</fullName>
    </recommendedName>
</protein>
<accession>A0A9D3MB10</accession>
<comment type="caution">
    <text evidence="4">The sequence shown here is derived from an EMBL/GenBank/DDBJ whole genome shotgun (WGS) entry which is preliminary data.</text>
</comment>
<feature type="domain" description="DNA/RNA non-specific endonuclease/pyrophosphatase/phosphodiesterase" evidence="3">
    <location>
        <begin position="63"/>
        <end position="279"/>
    </location>
</feature>
<dbReference type="GO" id="GO:0003676">
    <property type="term" value="F:nucleic acid binding"/>
    <property type="evidence" value="ECO:0007669"/>
    <property type="project" value="InterPro"/>
</dbReference>
<dbReference type="SMART" id="SM00477">
    <property type="entry name" value="NUC"/>
    <property type="match status" value="1"/>
</dbReference>
<dbReference type="PANTHER" id="PTHR21472:SF19">
    <property type="entry name" value="ZGC:172339"/>
    <property type="match status" value="1"/>
</dbReference>
<feature type="domain" description="ENPP1-3/EXOG-like endonuclease/phosphodiesterase" evidence="2">
    <location>
        <begin position="64"/>
        <end position="293"/>
    </location>
</feature>
<dbReference type="EMBL" id="JAFIRN010000008">
    <property type="protein sequence ID" value="KAG5844851.1"/>
    <property type="molecule type" value="Genomic_DNA"/>
</dbReference>
<organism evidence="4 5">
    <name type="scientific">Anguilla anguilla</name>
    <name type="common">European freshwater eel</name>
    <name type="synonym">Muraena anguilla</name>
    <dbReference type="NCBI Taxonomy" id="7936"/>
    <lineage>
        <taxon>Eukaryota</taxon>
        <taxon>Metazoa</taxon>
        <taxon>Chordata</taxon>
        <taxon>Craniata</taxon>
        <taxon>Vertebrata</taxon>
        <taxon>Euteleostomi</taxon>
        <taxon>Actinopterygii</taxon>
        <taxon>Neopterygii</taxon>
        <taxon>Teleostei</taxon>
        <taxon>Anguilliformes</taxon>
        <taxon>Anguillidae</taxon>
        <taxon>Anguilla</taxon>
    </lineage>
</organism>
<dbReference type="Proteomes" id="UP001044222">
    <property type="component" value="Chromosome 8"/>
</dbReference>
<feature type="signal peptide" evidence="1">
    <location>
        <begin position="1"/>
        <end position="20"/>
    </location>
</feature>
<dbReference type="AlphaFoldDB" id="A0A9D3MB10"/>
<proteinExistence type="predicted"/>